<dbReference type="Proteomes" id="UP001165060">
    <property type="component" value="Unassembled WGS sequence"/>
</dbReference>
<evidence type="ECO:0000313" key="3">
    <source>
        <dbReference type="Proteomes" id="UP001165060"/>
    </source>
</evidence>
<gene>
    <name evidence="2" type="ORF">TeGR_g14214</name>
</gene>
<evidence type="ECO:0000256" key="1">
    <source>
        <dbReference type="SAM" id="SignalP"/>
    </source>
</evidence>
<reference evidence="2 3" key="1">
    <citation type="journal article" date="2023" name="Commun. Biol.">
        <title>Genome analysis of Parmales, the sister group of diatoms, reveals the evolutionary specialization of diatoms from phago-mixotrophs to photoautotrophs.</title>
        <authorList>
            <person name="Ban H."/>
            <person name="Sato S."/>
            <person name="Yoshikawa S."/>
            <person name="Yamada K."/>
            <person name="Nakamura Y."/>
            <person name="Ichinomiya M."/>
            <person name="Sato N."/>
            <person name="Blanc-Mathieu R."/>
            <person name="Endo H."/>
            <person name="Kuwata A."/>
            <person name="Ogata H."/>
        </authorList>
    </citation>
    <scope>NUCLEOTIDE SEQUENCE [LARGE SCALE GENOMIC DNA]</scope>
</reference>
<feature type="signal peptide" evidence="1">
    <location>
        <begin position="1"/>
        <end position="18"/>
    </location>
</feature>
<feature type="non-terminal residue" evidence="2">
    <location>
        <position position="131"/>
    </location>
</feature>
<name>A0ABQ6N4F7_9STRA</name>
<keyword evidence="1" id="KW-0732">Signal</keyword>
<organism evidence="2 3">
    <name type="scientific">Tetraparma gracilis</name>
    <dbReference type="NCBI Taxonomy" id="2962635"/>
    <lineage>
        <taxon>Eukaryota</taxon>
        <taxon>Sar</taxon>
        <taxon>Stramenopiles</taxon>
        <taxon>Ochrophyta</taxon>
        <taxon>Bolidophyceae</taxon>
        <taxon>Parmales</taxon>
        <taxon>Triparmaceae</taxon>
        <taxon>Tetraparma</taxon>
    </lineage>
</organism>
<comment type="caution">
    <text evidence="2">The sequence shown here is derived from an EMBL/GenBank/DDBJ whole genome shotgun (WGS) entry which is preliminary data.</text>
</comment>
<sequence length="131" mass="14299">MPSFLLLLLALLLQPSSPSSPPPLAPSIHLQNQRDHDAEIAKCSLEAFHGAIPPLVPRPAFSSLPVPGWRCPDFHAELRPPELVHTTRAPLFPSAECRALVEDVESFMSASPEGWSHIKAGRYAVHGGWVK</sequence>
<dbReference type="EMBL" id="BRYB01003623">
    <property type="protein sequence ID" value="GMI39734.1"/>
    <property type="molecule type" value="Genomic_DNA"/>
</dbReference>
<keyword evidence="3" id="KW-1185">Reference proteome</keyword>
<proteinExistence type="predicted"/>
<feature type="chain" id="PRO_5045987666" evidence="1">
    <location>
        <begin position="19"/>
        <end position="131"/>
    </location>
</feature>
<protein>
    <submittedName>
        <fullName evidence="2">Uncharacterized protein</fullName>
    </submittedName>
</protein>
<evidence type="ECO:0000313" key="2">
    <source>
        <dbReference type="EMBL" id="GMI39734.1"/>
    </source>
</evidence>
<accession>A0ABQ6N4F7</accession>